<keyword evidence="10 17" id="KW-0472">Membrane</keyword>
<evidence type="ECO:0000256" key="8">
    <source>
        <dbReference type="ARBA" id="ARBA00022737"/>
    </source>
</evidence>
<dbReference type="SMART" id="SM00181">
    <property type="entry name" value="EGF"/>
    <property type="match status" value="6"/>
</dbReference>
<dbReference type="GO" id="GO:0016324">
    <property type="term" value="C:apical plasma membrane"/>
    <property type="evidence" value="ECO:0007669"/>
    <property type="project" value="TreeGrafter"/>
</dbReference>
<feature type="disulfide bond" evidence="15">
    <location>
        <begin position="81"/>
        <end position="99"/>
    </location>
</feature>
<dbReference type="GO" id="GO:0043235">
    <property type="term" value="C:receptor complex"/>
    <property type="evidence" value="ECO:0007669"/>
    <property type="project" value="TreeGrafter"/>
</dbReference>
<dbReference type="PROSITE" id="PS01209">
    <property type="entry name" value="LDLRA_1"/>
    <property type="match status" value="3"/>
</dbReference>
<evidence type="ECO:0000313" key="20">
    <source>
        <dbReference type="EnsemblMetazoa" id="CJA17557.1"/>
    </source>
</evidence>
<dbReference type="InterPro" id="IPR049883">
    <property type="entry name" value="NOTCH1_EGF-like"/>
</dbReference>
<feature type="domain" description="EGF-like" evidence="19">
    <location>
        <begin position="716"/>
        <end position="759"/>
    </location>
</feature>
<evidence type="ECO:0000256" key="14">
    <source>
        <dbReference type="PROSITE-ProRule" id="PRU00076"/>
    </source>
</evidence>
<evidence type="ECO:0000313" key="21">
    <source>
        <dbReference type="Proteomes" id="UP000005237"/>
    </source>
</evidence>
<feature type="signal peptide" evidence="18">
    <location>
        <begin position="1"/>
        <end position="21"/>
    </location>
</feature>
<evidence type="ECO:0000256" key="15">
    <source>
        <dbReference type="PROSITE-ProRule" id="PRU00124"/>
    </source>
</evidence>
<dbReference type="GO" id="GO:0012505">
    <property type="term" value="C:endomembrane system"/>
    <property type="evidence" value="ECO:0007669"/>
    <property type="project" value="UniProtKB-SubCell"/>
</dbReference>
<dbReference type="AlphaFoldDB" id="A0A8R1I7F6"/>
<evidence type="ECO:0000256" key="7">
    <source>
        <dbReference type="ARBA" id="ARBA00022729"/>
    </source>
</evidence>
<organism evidence="20 21">
    <name type="scientific">Caenorhabditis japonica</name>
    <dbReference type="NCBI Taxonomy" id="281687"/>
    <lineage>
        <taxon>Eukaryota</taxon>
        <taxon>Metazoa</taxon>
        <taxon>Ecdysozoa</taxon>
        <taxon>Nematoda</taxon>
        <taxon>Chromadorea</taxon>
        <taxon>Rhabditida</taxon>
        <taxon>Rhabditina</taxon>
        <taxon>Rhabditomorpha</taxon>
        <taxon>Rhabditoidea</taxon>
        <taxon>Rhabditidae</taxon>
        <taxon>Peloderinae</taxon>
        <taxon>Caenorhabditis</taxon>
    </lineage>
</organism>
<dbReference type="CDD" id="cd00112">
    <property type="entry name" value="LDLa"/>
    <property type="match status" value="4"/>
</dbReference>
<keyword evidence="7 18" id="KW-0732">Signal</keyword>
<accession>A0A8R1I7F6</accession>
<dbReference type="SUPFAM" id="SSF63825">
    <property type="entry name" value="YWTD domain"/>
    <property type="match status" value="1"/>
</dbReference>
<feature type="disulfide bond" evidence="15">
    <location>
        <begin position="131"/>
        <end position="143"/>
    </location>
</feature>
<dbReference type="InterPro" id="IPR000152">
    <property type="entry name" value="EGF-type_Asp/Asn_hydroxyl_site"/>
</dbReference>
<dbReference type="SMART" id="SM00135">
    <property type="entry name" value="LY"/>
    <property type="match status" value="4"/>
</dbReference>
<reference evidence="20" key="2">
    <citation type="submission" date="2022-06" db="UniProtKB">
        <authorList>
            <consortium name="EnsemblMetazoa"/>
        </authorList>
    </citation>
    <scope>IDENTIFICATION</scope>
    <source>
        <strain evidence="20">DF5081</strain>
    </source>
</reference>
<feature type="disulfide bond" evidence="14">
    <location>
        <begin position="749"/>
        <end position="758"/>
    </location>
</feature>
<dbReference type="PANTHER" id="PTHR22722">
    <property type="entry name" value="LOW-DENSITY LIPOPROTEIN RECEPTOR-RELATED PROTEIN 2-RELATED"/>
    <property type="match status" value="1"/>
</dbReference>
<evidence type="ECO:0000256" key="4">
    <source>
        <dbReference type="ARBA" id="ARBA00022536"/>
    </source>
</evidence>
<dbReference type="Pfam" id="PF14670">
    <property type="entry name" value="FXa_inhibition"/>
    <property type="match status" value="1"/>
</dbReference>
<feature type="disulfide bond" evidence="15">
    <location>
        <begin position="74"/>
        <end position="86"/>
    </location>
</feature>
<dbReference type="InterPro" id="IPR023415">
    <property type="entry name" value="LDLR_class-A_CS"/>
</dbReference>
<dbReference type="InterPro" id="IPR002172">
    <property type="entry name" value="LDrepeatLR_classA_rpt"/>
</dbReference>
<feature type="disulfide bond" evidence="15">
    <location>
        <begin position="53"/>
        <end position="68"/>
    </location>
</feature>
<dbReference type="GO" id="GO:0042562">
    <property type="term" value="F:hormone binding"/>
    <property type="evidence" value="ECO:0007669"/>
    <property type="project" value="TreeGrafter"/>
</dbReference>
<evidence type="ECO:0000256" key="10">
    <source>
        <dbReference type="ARBA" id="ARBA00023136"/>
    </source>
</evidence>
<dbReference type="PROSITE" id="PS00022">
    <property type="entry name" value="EGF_1"/>
    <property type="match status" value="1"/>
</dbReference>
<dbReference type="Pfam" id="PF00057">
    <property type="entry name" value="Ldl_recept_a"/>
    <property type="match status" value="4"/>
</dbReference>
<comment type="subcellular location">
    <subcellularLocation>
        <location evidence="2">Endomembrane system</location>
    </subcellularLocation>
    <subcellularLocation>
        <location evidence="1">Membrane</location>
        <topology evidence="1">Single-pass membrane protein</topology>
    </subcellularLocation>
</comment>
<protein>
    <recommendedName>
        <fullName evidence="19">EGF-like domain-containing protein</fullName>
    </recommendedName>
</protein>
<feature type="transmembrane region" description="Helical" evidence="17">
    <location>
        <begin position="775"/>
        <end position="800"/>
    </location>
</feature>
<keyword evidence="13" id="KW-0325">Glycoprotein</keyword>
<evidence type="ECO:0000256" key="17">
    <source>
        <dbReference type="SAM" id="Phobius"/>
    </source>
</evidence>
<name>A0A8R1I7F6_CAEJA</name>
<dbReference type="FunFam" id="4.10.400.10:FF:000024">
    <property type="entry name" value="Low-density lipoprotein RecePtor related"/>
    <property type="match status" value="1"/>
</dbReference>
<feature type="repeat" description="LDL-receptor class B" evidence="16">
    <location>
        <begin position="518"/>
        <end position="562"/>
    </location>
</feature>
<dbReference type="InterPro" id="IPR011042">
    <property type="entry name" value="6-blade_b-propeller_TolB-like"/>
</dbReference>
<dbReference type="InterPro" id="IPR001881">
    <property type="entry name" value="EGF-like_Ca-bd_dom"/>
</dbReference>
<dbReference type="PROSITE" id="PS50026">
    <property type="entry name" value="EGF_3"/>
    <property type="match status" value="2"/>
</dbReference>
<dbReference type="PANTHER" id="PTHR22722:SF14">
    <property type="entry name" value="MEGALIN, ISOFORM A"/>
    <property type="match status" value="1"/>
</dbReference>
<dbReference type="PROSITE" id="PS01187">
    <property type="entry name" value="EGF_CA"/>
    <property type="match status" value="1"/>
</dbReference>
<dbReference type="SUPFAM" id="SSF57424">
    <property type="entry name" value="LDL receptor-like module"/>
    <property type="match status" value="4"/>
</dbReference>
<dbReference type="InterPro" id="IPR036055">
    <property type="entry name" value="LDL_receptor-like_sf"/>
</dbReference>
<evidence type="ECO:0000256" key="5">
    <source>
        <dbReference type="ARBA" id="ARBA00022583"/>
    </source>
</evidence>
<keyword evidence="21" id="KW-1185">Reference proteome</keyword>
<proteinExistence type="inferred from homology"/>
<dbReference type="Gene3D" id="2.10.25.10">
    <property type="entry name" value="Laminin"/>
    <property type="match status" value="2"/>
</dbReference>
<feature type="disulfide bond" evidence="15">
    <location>
        <begin position="93"/>
        <end position="108"/>
    </location>
</feature>
<evidence type="ECO:0000256" key="16">
    <source>
        <dbReference type="PROSITE-ProRule" id="PRU00461"/>
    </source>
</evidence>
<dbReference type="OMA" id="GVHHPYD"/>
<dbReference type="SUPFAM" id="SSF57196">
    <property type="entry name" value="EGF/Laminin"/>
    <property type="match status" value="2"/>
</dbReference>
<evidence type="ECO:0000256" key="2">
    <source>
        <dbReference type="ARBA" id="ARBA00004308"/>
    </source>
</evidence>
<dbReference type="PRINTS" id="PR00261">
    <property type="entry name" value="LDLRECEPTOR"/>
</dbReference>
<evidence type="ECO:0000256" key="13">
    <source>
        <dbReference type="ARBA" id="ARBA00023180"/>
    </source>
</evidence>
<keyword evidence="6 17" id="KW-0812">Transmembrane</keyword>
<dbReference type="EnsemblMetazoa" id="CJA17557.1">
    <property type="protein sequence ID" value="CJA17557.1"/>
    <property type="gene ID" value="WBGene00136761"/>
</dbReference>
<dbReference type="SMART" id="SM00192">
    <property type="entry name" value="LDLa"/>
    <property type="match status" value="5"/>
</dbReference>
<dbReference type="PROSITE" id="PS00010">
    <property type="entry name" value="ASX_HYDROXYL"/>
    <property type="match status" value="1"/>
</dbReference>
<keyword evidence="5" id="KW-0254">Endocytosis</keyword>
<evidence type="ECO:0000256" key="12">
    <source>
        <dbReference type="ARBA" id="ARBA00023170"/>
    </source>
</evidence>
<evidence type="ECO:0000256" key="3">
    <source>
        <dbReference type="ARBA" id="ARBA00009939"/>
    </source>
</evidence>
<keyword evidence="12" id="KW-0675">Receptor</keyword>
<dbReference type="InterPro" id="IPR051221">
    <property type="entry name" value="LDLR-related"/>
</dbReference>
<evidence type="ECO:0000259" key="19">
    <source>
        <dbReference type="PROSITE" id="PS50026"/>
    </source>
</evidence>
<feature type="disulfide bond" evidence="15">
    <location>
        <begin position="150"/>
        <end position="165"/>
    </location>
</feature>
<dbReference type="PROSITE" id="PS51120">
    <property type="entry name" value="LDLRB"/>
    <property type="match status" value="1"/>
</dbReference>
<evidence type="ECO:0000256" key="18">
    <source>
        <dbReference type="SAM" id="SignalP"/>
    </source>
</evidence>
<dbReference type="GO" id="GO:0005509">
    <property type="term" value="F:calcium ion binding"/>
    <property type="evidence" value="ECO:0007669"/>
    <property type="project" value="InterPro"/>
</dbReference>
<dbReference type="Proteomes" id="UP000005237">
    <property type="component" value="Unassembled WGS sequence"/>
</dbReference>
<dbReference type="PROSITE" id="PS01186">
    <property type="entry name" value="EGF_2"/>
    <property type="match status" value="3"/>
</dbReference>
<dbReference type="SMART" id="SM00179">
    <property type="entry name" value="EGF_CA"/>
    <property type="match status" value="2"/>
</dbReference>
<feature type="disulfide bond" evidence="15">
    <location>
        <begin position="138"/>
        <end position="156"/>
    </location>
</feature>
<dbReference type="InterPro" id="IPR018097">
    <property type="entry name" value="EGF_Ca-bd_CS"/>
</dbReference>
<comment type="similarity">
    <text evidence="3">Belongs to the LDLR family.</text>
</comment>
<sequence>MRFAWLLTTSILHLLIQTTTQAPVSPDNSTCDTTKQFDCRAGHPRCIPAEWQCDNLPDCQNGADESGCSYAHHCPSQFMLCKTGLCISAEFKCDNEVDCEDGSDELYCELHNPPHPDSFVSLSTHTNRPECHPPRMRCSSGQCIQPDLVCDGHDDCVGGDDEVNCTRRAEQSVEVDNLADPTVLTNMDDLEETQECRPNYMQCHSGDVCIPNAFICDGQSDCDDGSDELNCESNTLSEEQFLTGEAAHIHACTAANMFPCQQKNGEVSLCLPMNATCNGLKECPLGDDESRQCSECARKRCDHTCMNTPNGARCICQEGYELAADGLTCEDEDECATHGHVCQHFCEDRLGSFVCKCANGYQLGQDGHSCSYESTTSSVGYLFISLGGEIRQMPLADYHDGDKYSQVQKHTGHGRIRSIDFMHRNNKMFVTIDDDRHSEGVLAVSDNGLMRTLRENVIGIGSVAVDWIGGNVFFTQQSPAPETGISVCSMSGMFCRRIVEGKPMGQSYRGLVVHPMRGLLIWIESQQTSHRIMIANMDGSNVRVLVDNKLEMPSALAIDYVRHDIYFGDVEKQLIERVNIDSKVRNVVISSGVHHPFDMAYFNGLLYWSDWGSETLKVQEMTHHHSTPHVIHTFNRFPYGIAVNHSLYQTGPPSNPCMNFDCPWLCIIVPKSESIMTGKCVCPDGYTSIADSCIPPSIKETEEKLVNRSHIGAALMAEYCEAGVACFDRGSCRDLVNEHGRIHRVVCDCEEPYDGEFCEYLNPEKLAAMEAEDGIAGLIGLLFIVLLILVVVCVILYFWFARRDMANDVIATARVRVDNMTRKAEDVAAPIVEKLKRVADRHSHSRSPQGCHSATNVNFVTDETAQERRARMHISPSSYDNPLYDAVPGGASGAEGGIPAISTAAPFAGVIRFEDDSLL</sequence>
<keyword evidence="11 14" id="KW-1015">Disulfide bond</keyword>
<dbReference type="Pfam" id="PF07645">
    <property type="entry name" value="EGF_CA"/>
    <property type="match status" value="1"/>
</dbReference>
<dbReference type="InterPro" id="IPR000033">
    <property type="entry name" value="LDLR_classB_rpt"/>
</dbReference>
<keyword evidence="9 17" id="KW-1133">Transmembrane helix</keyword>
<evidence type="ECO:0000256" key="1">
    <source>
        <dbReference type="ARBA" id="ARBA00004167"/>
    </source>
</evidence>
<dbReference type="InterPro" id="IPR000742">
    <property type="entry name" value="EGF"/>
</dbReference>
<dbReference type="FunFam" id="2.10.25.10:FF:000037">
    <property type="entry name" value="Signal peptide, CUB domain and EGF-like domain-containing 2"/>
    <property type="match status" value="1"/>
</dbReference>
<evidence type="ECO:0000256" key="9">
    <source>
        <dbReference type="ARBA" id="ARBA00022989"/>
    </source>
</evidence>
<comment type="caution">
    <text evidence="14">Lacks conserved residue(s) required for the propagation of feature annotation.</text>
</comment>
<evidence type="ECO:0000256" key="6">
    <source>
        <dbReference type="ARBA" id="ARBA00022692"/>
    </source>
</evidence>
<dbReference type="GO" id="GO:0006898">
    <property type="term" value="P:receptor-mediated endocytosis"/>
    <property type="evidence" value="ECO:0007669"/>
    <property type="project" value="TreeGrafter"/>
</dbReference>
<dbReference type="Gene3D" id="4.10.400.10">
    <property type="entry name" value="Low-density Lipoprotein Receptor"/>
    <property type="match status" value="4"/>
</dbReference>
<feature type="domain" description="EGF-like" evidence="19">
    <location>
        <begin position="331"/>
        <end position="371"/>
    </location>
</feature>
<dbReference type="PROSITE" id="PS50068">
    <property type="entry name" value="LDLRA_2"/>
    <property type="match status" value="5"/>
</dbReference>
<keyword evidence="4 14" id="KW-0245">EGF-like domain</keyword>
<feature type="chain" id="PRO_5035812589" description="EGF-like domain-containing protein" evidence="18">
    <location>
        <begin position="22"/>
        <end position="919"/>
    </location>
</feature>
<dbReference type="Pfam" id="PF00058">
    <property type="entry name" value="Ldl_recept_b"/>
    <property type="match status" value="1"/>
</dbReference>
<dbReference type="Gene3D" id="2.120.10.30">
    <property type="entry name" value="TolB, C-terminal domain"/>
    <property type="match status" value="1"/>
</dbReference>
<evidence type="ECO:0000256" key="11">
    <source>
        <dbReference type="ARBA" id="ARBA00023157"/>
    </source>
</evidence>
<feature type="disulfide bond" evidence="15">
    <location>
        <begin position="216"/>
        <end position="231"/>
    </location>
</feature>
<reference evidence="21" key="1">
    <citation type="submission" date="2010-08" db="EMBL/GenBank/DDBJ databases">
        <authorList>
            <consortium name="Caenorhabditis japonica Sequencing Consortium"/>
            <person name="Wilson R.K."/>
        </authorList>
    </citation>
    <scope>NUCLEOTIDE SEQUENCE [LARGE SCALE GENOMIC DNA]</scope>
    <source>
        <strain evidence="21">DF5081</strain>
    </source>
</reference>
<keyword evidence="8" id="KW-0677">Repeat</keyword>